<dbReference type="GO" id="GO:0000160">
    <property type="term" value="P:phosphorelay signal transduction system"/>
    <property type="evidence" value="ECO:0007669"/>
    <property type="project" value="InterPro"/>
</dbReference>
<keyword evidence="4" id="KW-0804">Transcription</keyword>
<comment type="caution">
    <text evidence="6">Lacks conserved residue(s) required for the propagation of feature annotation.</text>
</comment>
<feature type="domain" description="HTH araC/xylS-type" evidence="7">
    <location>
        <begin position="243"/>
        <end position="341"/>
    </location>
</feature>
<evidence type="ECO:0000256" key="2">
    <source>
        <dbReference type="ARBA" id="ARBA00023015"/>
    </source>
</evidence>
<dbReference type="EMBL" id="CP048649">
    <property type="protein sequence ID" value="QIB68021.1"/>
    <property type="molecule type" value="Genomic_DNA"/>
</dbReference>
<dbReference type="AlphaFoldDB" id="A0A858BQ79"/>
<dbReference type="GO" id="GO:0003700">
    <property type="term" value="F:DNA-binding transcription factor activity"/>
    <property type="evidence" value="ECO:0007669"/>
    <property type="project" value="InterPro"/>
</dbReference>
<dbReference type="SUPFAM" id="SSF52172">
    <property type="entry name" value="CheY-like"/>
    <property type="match status" value="1"/>
</dbReference>
<evidence type="ECO:0000313" key="9">
    <source>
        <dbReference type="EMBL" id="QIB68021.1"/>
    </source>
</evidence>
<dbReference type="InterPro" id="IPR001789">
    <property type="entry name" value="Sig_transdc_resp-reg_receiver"/>
</dbReference>
<dbReference type="GO" id="GO:0043565">
    <property type="term" value="F:sequence-specific DNA binding"/>
    <property type="evidence" value="ECO:0007669"/>
    <property type="project" value="InterPro"/>
</dbReference>
<proteinExistence type="predicted"/>
<evidence type="ECO:0000256" key="3">
    <source>
        <dbReference type="ARBA" id="ARBA00023125"/>
    </source>
</evidence>
<dbReference type="SUPFAM" id="SSF46689">
    <property type="entry name" value="Homeodomain-like"/>
    <property type="match status" value="2"/>
</dbReference>
<dbReference type="InterPro" id="IPR018060">
    <property type="entry name" value="HTH_AraC"/>
</dbReference>
<organism evidence="9 10">
    <name type="scientific">Aminipila butyrica</name>
    <dbReference type="NCBI Taxonomy" id="433296"/>
    <lineage>
        <taxon>Bacteria</taxon>
        <taxon>Bacillati</taxon>
        <taxon>Bacillota</taxon>
        <taxon>Clostridia</taxon>
        <taxon>Peptostreptococcales</taxon>
        <taxon>Anaerovoracaceae</taxon>
        <taxon>Aminipila</taxon>
    </lineage>
</organism>
<feature type="domain" description="Response regulatory" evidence="8">
    <location>
        <begin position="3"/>
        <end position="121"/>
    </location>
</feature>
<dbReference type="Proteomes" id="UP000466848">
    <property type="component" value="Chromosome"/>
</dbReference>
<dbReference type="PROSITE" id="PS01124">
    <property type="entry name" value="HTH_ARAC_FAMILY_2"/>
    <property type="match status" value="1"/>
</dbReference>
<keyword evidence="10" id="KW-1185">Reference proteome</keyword>
<dbReference type="PROSITE" id="PS50110">
    <property type="entry name" value="RESPONSE_REGULATORY"/>
    <property type="match status" value="1"/>
</dbReference>
<dbReference type="RefSeq" id="WP_163064941.1">
    <property type="nucleotide sequence ID" value="NZ_CP048649.1"/>
</dbReference>
<protein>
    <recommendedName>
        <fullName evidence="1">Stage 0 sporulation protein A homolog</fullName>
    </recommendedName>
</protein>
<comment type="function">
    <text evidence="5">May play the central regulatory role in sporulation. It may be an element of the effector pathway responsible for the activation of sporulation genes in response to nutritional stress. Spo0A may act in concert with spo0H (a sigma factor) to control the expression of some genes that are critical to the sporulation process.</text>
</comment>
<gene>
    <name evidence="9" type="ORF">Ami103574_01280</name>
</gene>
<dbReference type="Pfam" id="PF00072">
    <property type="entry name" value="Response_reg"/>
    <property type="match status" value="1"/>
</dbReference>
<dbReference type="SMART" id="SM00448">
    <property type="entry name" value="REC"/>
    <property type="match status" value="1"/>
</dbReference>
<dbReference type="Pfam" id="PF12833">
    <property type="entry name" value="HTH_18"/>
    <property type="match status" value="1"/>
</dbReference>
<keyword evidence="3" id="KW-0238">DNA-binding</keyword>
<evidence type="ECO:0000259" key="8">
    <source>
        <dbReference type="PROSITE" id="PS50110"/>
    </source>
</evidence>
<dbReference type="KEGG" id="abut:Ami103574_01280"/>
<reference evidence="9 10" key="1">
    <citation type="submission" date="2020-02" db="EMBL/GenBank/DDBJ databases">
        <authorList>
            <person name="Kim Y.B."/>
            <person name="Roh S.W."/>
        </authorList>
    </citation>
    <scope>NUCLEOTIDE SEQUENCE [LARGE SCALE GENOMIC DNA]</scope>
    <source>
        <strain evidence="9 10">DSM 103574</strain>
    </source>
</reference>
<dbReference type="PANTHER" id="PTHR43280:SF2">
    <property type="entry name" value="HTH-TYPE TRANSCRIPTIONAL REGULATOR EXSA"/>
    <property type="match status" value="1"/>
</dbReference>
<dbReference type="SMART" id="SM00342">
    <property type="entry name" value="HTH_ARAC"/>
    <property type="match status" value="1"/>
</dbReference>
<keyword evidence="2" id="KW-0805">Transcription regulation</keyword>
<dbReference type="InterPro" id="IPR011006">
    <property type="entry name" value="CheY-like_superfamily"/>
</dbReference>
<evidence type="ECO:0000256" key="4">
    <source>
        <dbReference type="ARBA" id="ARBA00023163"/>
    </source>
</evidence>
<evidence type="ECO:0000256" key="1">
    <source>
        <dbReference type="ARBA" id="ARBA00018672"/>
    </source>
</evidence>
<evidence type="ECO:0000256" key="6">
    <source>
        <dbReference type="PROSITE-ProRule" id="PRU00169"/>
    </source>
</evidence>
<evidence type="ECO:0000256" key="5">
    <source>
        <dbReference type="ARBA" id="ARBA00024867"/>
    </source>
</evidence>
<sequence>MYKALLVFDNYNLLEEIKRLRIWGESSEFEIEDIVNDGTSAYRKMREKNYDLVITEIRITGLDGLQLLRNAKKEGTCSHMVLCSEFEDFNYARQGIILGAYDYFAKPFDETLFFSMFNRIKNETFESEAVGVYYGEEIITFFENRDKGIYDYVSTMLEEIYANNKDILKADKKARNICRTVIDEVFNRHEWLDLYIVQEDFYTFDGINESNHGTYKKRYKTILYNLFDEFCELLLHCNKAKISEVISYILNNPENNLKQKSIAEELNINSSYLSTVFFAQTGVRFVDYLTTVKLKRAGWLLKETNLKVFDIAERLDYKDIGYFSRLFKSKYSLPPSEYRNSGGYDYQI</sequence>
<evidence type="ECO:0000313" key="10">
    <source>
        <dbReference type="Proteomes" id="UP000466848"/>
    </source>
</evidence>
<dbReference type="InterPro" id="IPR009057">
    <property type="entry name" value="Homeodomain-like_sf"/>
</dbReference>
<name>A0A858BQ79_9FIRM</name>
<dbReference type="Gene3D" id="3.40.50.2300">
    <property type="match status" value="1"/>
</dbReference>
<dbReference type="PANTHER" id="PTHR43280">
    <property type="entry name" value="ARAC-FAMILY TRANSCRIPTIONAL REGULATOR"/>
    <property type="match status" value="1"/>
</dbReference>
<accession>A0A858BQ79</accession>
<evidence type="ECO:0000259" key="7">
    <source>
        <dbReference type="PROSITE" id="PS01124"/>
    </source>
</evidence>
<dbReference type="Gene3D" id="1.10.10.60">
    <property type="entry name" value="Homeodomain-like"/>
    <property type="match status" value="2"/>
</dbReference>